<accession>A0A077NCF4</accession>
<dbReference type="HOGENOM" id="CLU_2235430_0_0_6"/>
<protein>
    <submittedName>
        <fullName evidence="1">Uncharacterized protein</fullName>
    </submittedName>
</protein>
<reference evidence="1" key="1">
    <citation type="submission" date="2013-07" db="EMBL/GenBank/DDBJ databases">
        <title>Sub-species coevolution in mutualistic symbiosis.</title>
        <authorList>
            <person name="Murfin K."/>
            <person name="Klassen J."/>
            <person name="Lee M."/>
            <person name="Forst S."/>
            <person name="Stock P."/>
            <person name="Goodrich-Blair H."/>
        </authorList>
    </citation>
    <scope>NUCLEOTIDE SEQUENCE [LARGE SCALE GENOMIC DNA]</scope>
    <source>
        <strain evidence="1">Puntauvense</strain>
    </source>
</reference>
<proteinExistence type="predicted"/>
<evidence type="ECO:0000313" key="2">
    <source>
        <dbReference type="Proteomes" id="UP000028511"/>
    </source>
</evidence>
<evidence type="ECO:0000313" key="1">
    <source>
        <dbReference type="EMBL" id="CDG95907.1"/>
    </source>
</evidence>
<comment type="caution">
    <text evidence="1">The sequence shown here is derived from an EMBL/GenBank/DDBJ whole genome shotgun (WGS) entry which is preliminary data.</text>
</comment>
<organism evidence="1 2">
    <name type="scientific">Xenorhabdus bovienii str. puntauvense</name>
    <dbReference type="NCBI Taxonomy" id="1398201"/>
    <lineage>
        <taxon>Bacteria</taxon>
        <taxon>Pseudomonadati</taxon>
        <taxon>Pseudomonadota</taxon>
        <taxon>Gammaproteobacteria</taxon>
        <taxon>Enterobacterales</taxon>
        <taxon>Morganellaceae</taxon>
        <taxon>Xenorhabdus</taxon>
    </lineage>
</organism>
<sequence length="101" mass="11621">MMLEKIKEEIISNSFVDEIRISLSFNEQEYKKLVASLTNLAEIMNEQSTIDKELALYLYSIPQMVHNAYASFDGKENKPEIAMKLEEAWIELDALSIDCLS</sequence>
<name>A0A077NCF4_XENBV</name>
<gene>
    <name evidence="1" type="ORF">XBP1_170003</name>
</gene>
<dbReference type="AlphaFoldDB" id="A0A077NCF4"/>
<dbReference type="Proteomes" id="UP000028511">
    <property type="component" value="Unassembled WGS sequence"/>
</dbReference>
<dbReference type="EMBL" id="CBSW010000079">
    <property type="protein sequence ID" value="CDG95907.1"/>
    <property type="molecule type" value="Genomic_DNA"/>
</dbReference>